<dbReference type="Pfam" id="PF13426">
    <property type="entry name" value="PAS_9"/>
    <property type="match status" value="1"/>
</dbReference>
<dbReference type="PANTHER" id="PTHR32071">
    <property type="entry name" value="TRANSCRIPTIONAL REGULATORY PROTEIN"/>
    <property type="match status" value="1"/>
</dbReference>
<evidence type="ECO:0000256" key="1">
    <source>
        <dbReference type="ARBA" id="ARBA00022741"/>
    </source>
</evidence>
<dbReference type="Pfam" id="PF25601">
    <property type="entry name" value="AAA_lid_14"/>
    <property type="match status" value="1"/>
</dbReference>
<evidence type="ECO:0000256" key="3">
    <source>
        <dbReference type="ARBA" id="ARBA00023015"/>
    </source>
</evidence>
<dbReference type="InterPro" id="IPR058031">
    <property type="entry name" value="AAA_lid_NorR"/>
</dbReference>
<dbReference type="InterPro" id="IPR002078">
    <property type="entry name" value="Sigma_54_int"/>
</dbReference>
<dbReference type="CDD" id="cd00130">
    <property type="entry name" value="PAS"/>
    <property type="match status" value="1"/>
</dbReference>
<dbReference type="InterPro" id="IPR000014">
    <property type="entry name" value="PAS"/>
</dbReference>
<sequence length="459" mass="52250">MKQKDSFALHTLHTLLSSLEEAISIINMEGEMIFWNEAAENTYQIKKEKIIGKNIQEFFEQEDIMNLKVLQSQHSVRDMYHIPRPDKHVLISASPIYNENNELIGSMSVEKDITSTIKLNEKLTTTSTELQQLKQRINNNHTEDPFNKLIGKNTDIQRIILDAKKVAKTDATILINGESGVGKELFAQAIQEESLRNNKPFIAINCGAIPPALFESELFGYEAGAYTGASKGGRPGKLELASGGTLFLDEVGELPLDMQVKLLRALQEKEIYRIGGQAPKKVDVRIIAATNRTLENMIEEGKFRSDLFYRLNVFSIDIPPLRERIDDIPYLIDHFFKDLTLKYSKPIPAVHKEALNRLSCYHWPGNIRELRNLVERIVILNESNEITEKDISLLLPKTKDYSTPSGKIVLTLSLEKERLEKERILQTLQKTYGNKSITASELGMSRATLYKKMRKYGIE</sequence>
<dbReference type="Proteomes" id="UP000235114">
    <property type="component" value="Unassembled WGS sequence"/>
</dbReference>
<dbReference type="InterPro" id="IPR003593">
    <property type="entry name" value="AAA+_ATPase"/>
</dbReference>
<keyword evidence="3" id="KW-0805">Transcription regulation</keyword>
<dbReference type="InterPro" id="IPR027417">
    <property type="entry name" value="P-loop_NTPase"/>
</dbReference>
<proteinExistence type="predicted"/>
<evidence type="ECO:0000313" key="10">
    <source>
        <dbReference type="Proteomes" id="UP000234951"/>
    </source>
</evidence>
<keyword evidence="1" id="KW-0547">Nucleotide-binding</keyword>
<dbReference type="NCBIfam" id="TIGR00229">
    <property type="entry name" value="sensory_box"/>
    <property type="match status" value="1"/>
</dbReference>
<dbReference type="PROSITE" id="PS00676">
    <property type="entry name" value="SIGMA54_INTERACT_2"/>
    <property type="match status" value="1"/>
</dbReference>
<dbReference type="Gene3D" id="1.10.8.60">
    <property type="match status" value="1"/>
</dbReference>
<evidence type="ECO:0000313" key="11">
    <source>
        <dbReference type="Proteomes" id="UP000235114"/>
    </source>
</evidence>
<dbReference type="SMART" id="SM00091">
    <property type="entry name" value="PAS"/>
    <property type="match status" value="1"/>
</dbReference>
<dbReference type="GO" id="GO:0006355">
    <property type="term" value="P:regulation of DNA-templated transcription"/>
    <property type="evidence" value="ECO:0007669"/>
    <property type="project" value="InterPro"/>
</dbReference>
<evidence type="ECO:0000259" key="6">
    <source>
        <dbReference type="PROSITE" id="PS50045"/>
    </source>
</evidence>
<reference evidence="8 10" key="1">
    <citation type="submission" date="2017-11" db="EMBL/GenBank/DDBJ databases">
        <title>Comparitive Functional Genomics of Dry Heat Resistant strains isolated from the Viking Spacecraft.</title>
        <authorList>
            <person name="Seuylemezian A."/>
            <person name="Cooper K."/>
            <person name="Vaishampayan P."/>
        </authorList>
    </citation>
    <scope>NUCLEOTIDE SEQUENCE [LARGE SCALE GENOMIC DNA]</scope>
    <source>
        <strain evidence="8 10">M4.6</strain>
    </source>
</reference>
<dbReference type="Pfam" id="PF00158">
    <property type="entry name" value="Sigma54_activat"/>
    <property type="match status" value="1"/>
</dbReference>
<evidence type="ECO:0000259" key="7">
    <source>
        <dbReference type="PROSITE" id="PS50112"/>
    </source>
</evidence>
<protein>
    <submittedName>
        <fullName evidence="8">Sigma-54-dependent Fis family transcriptional regulator</fullName>
    </submittedName>
</protein>
<dbReference type="PROSITE" id="PS50112">
    <property type="entry name" value="PAS"/>
    <property type="match status" value="1"/>
</dbReference>
<dbReference type="EMBL" id="PGVA01000001">
    <property type="protein sequence ID" value="PLR86791.1"/>
    <property type="molecule type" value="Genomic_DNA"/>
</dbReference>
<keyword evidence="2" id="KW-0067">ATP-binding</keyword>
<dbReference type="CDD" id="cd00009">
    <property type="entry name" value="AAA"/>
    <property type="match status" value="1"/>
</dbReference>
<reference evidence="9 11" key="2">
    <citation type="submission" date="2017-12" db="EMBL/GenBank/DDBJ databases">
        <title>Comparative Functional Genomics of Dry Heat Resistant strains isolated from the Viking Spacecraft.</title>
        <authorList>
            <person name="Seuylemezian A."/>
            <person name="Cooper K."/>
            <person name="Vaishampayan P."/>
        </authorList>
    </citation>
    <scope>NUCLEOTIDE SEQUENCE [LARGE SCALE GENOMIC DNA]</scope>
    <source>
        <strain evidence="9 11">ATCC 29669</strain>
    </source>
</reference>
<dbReference type="Gene3D" id="3.40.50.300">
    <property type="entry name" value="P-loop containing nucleotide triphosphate hydrolases"/>
    <property type="match status" value="1"/>
</dbReference>
<dbReference type="InterPro" id="IPR009057">
    <property type="entry name" value="Homeodomain-like_sf"/>
</dbReference>
<dbReference type="PROSITE" id="PS00688">
    <property type="entry name" value="SIGMA54_INTERACT_3"/>
    <property type="match status" value="1"/>
</dbReference>
<organism evidence="8 10">
    <name type="scientific">Bacillus canaveralius</name>
    <dbReference type="NCBI Taxonomy" id="1403243"/>
    <lineage>
        <taxon>Bacteria</taxon>
        <taxon>Bacillati</taxon>
        <taxon>Bacillota</taxon>
        <taxon>Bacilli</taxon>
        <taxon>Bacillales</taxon>
        <taxon>Bacillaceae</taxon>
        <taxon>Bacillus</taxon>
    </lineage>
</organism>
<feature type="domain" description="Sigma-54 factor interaction" evidence="6">
    <location>
        <begin position="149"/>
        <end position="379"/>
    </location>
</feature>
<evidence type="ECO:0000256" key="2">
    <source>
        <dbReference type="ARBA" id="ARBA00022840"/>
    </source>
</evidence>
<comment type="caution">
    <text evidence="8">The sequence shown here is derived from an EMBL/GenBank/DDBJ whole genome shotgun (WGS) entry which is preliminary data.</text>
</comment>
<dbReference type="InterPro" id="IPR025944">
    <property type="entry name" value="Sigma_54_int_dom_CS"/>
</dbReference>
<gene>
    <name evidence="8" type="ORF">CU635_00405</name>
    <name evidence="9" type="ORF">CVD25_18100</name>
</gene>
<keyword evidence="4" id="KW-0238">DNA-binding</keyword>
<dbReference type="FunFam" id="3.40.50.300:FF:000006">
    <property type="entry name" value="DNA-binding transcriptional regulator NtrC"/>
    <property type="match status" value="1"/>
</dbReference>
<evidence type="ECO:0000256" key="4">
    <source>
        <dbReference type="ARBA" id="ARBA00023125"/>
    </source>
</evidence>
<evidence type="ECO:0000313" key="9">
    <source>
        <dbReference type="EMBL" id="PLR92748.1"/>
    </source>
</evidence>
<dbReference type="GO" id="GO:0043565">
    <property type="term" value="F:sequence-specific DNA binding"/>
    <property type="evidence" value="ECO:0007669"/>
    <property type="project" value="InterPro"/>
</dbReference>
<dbReference type="PROSITE" id="PS00675">
    <property type="entry name" value="SIGMA54_INTERACT_1"/>
    <property type="match status" value="1"/>
</dbReference>
<feature type="domain" description="PAS" evidence="7">
    <location>
        <begin position="8"/>
        <end position="63"/>
    </location>
</feature>
<dbReference type="InterPro" id="IPR002197">
    <property type="entry name" value="HTH_Fis"/>
</dbReference>
<name>A0A2N5GSP4_9BACI</name>
<evidence type="ECO:0000313" key="8">
    <source>
        <dbReference type="EMBL" id="PLR86791.1"/>
    </source>
</evidence>
<dbReference type="InterPro" id="IPR035965">
    <property type="entry name" value="PAS-like_dom_sf"/>
</dbReference>
<dbReference type="SUPFAM" id="SSF46689">
    <property type="entry name" value="Homeodomain-like"/>
    <property type="match status" value="1"/>
</dbReference>
<dbReference type="PANTHER" id="PTHR32071:SF57">
    <property type="entry name" value="C4-DICARBOXYLATE TRANSPORT TRANSCRIPTIONAL REGULATORY PROTEIN DCTD"/>
    <property type="match status" value="1"/>
</dbReference>
<keyword evidence="11" id="KW-1185">Reference proteome</keyword>
<dbReference type="SMART" id="SM00382">
    <property type="entry name" value="AAA"/>
    <property type="match status" value="1"/>
</dbReference>
<dbReference type="Gene3D" id="3.30.450.20">
    <property type="entry name" value="PAS domain"/>
    <property type="match status" value="1"/>
</dbReference>
<dbReference type="PROSITE" id="PS50045">
    <property type="entry name" value="SIGMA54_INTERACT_4"/>
    <property type="match status" value="1"/>
</dbReference>
<keyword evidence="5" id="KW-0804">Transcription</keyword>
<dbReference type="Gene3D" id="1.10.10.60">
    <property type="entry name" value="Homeodomain-like"/>
    <property type="match status" value="1"/>
</dbReference>
<dbReference type="RefSeq" id="WP_101575201.1">
    <property type="nucleotide sequence ID" value="NZ_PGVA01000001.1"/>
</dbReference>
<dbReference type="Proteomes" id="UP000234951">
    <property type="component" value="Unassembled WGS sequence"/>
</dbReference>
<dbReference type="PRINTS" id="PR01590">
    <property type="entry name" value="HTHFIS"/>
</dbReference>
<dbReference type="SUPFAM" id="SSF52540">
    <property type="entry name" value="P-loop containing nucleoside triphosphate hydrolases"/>
    <property type="match status" value="1"/>
</dbReference>
<evidence type="ECO:0000256" key="5">
    <source>
        <dbReference type="ARBA" id="ARBA00023163"/>
    </source>
</evidence>
<dbReference type="EMBL" id="PGVD01000056">
    <property type="protein sequence ID" value="PLR92748.1"/>
    <property type="molecule type" value="Genomic_DNA"/>
</dbReference>
<dbReference type="Pfam" id="PF02954">
    <property type="entry name" value="HTH_8"/>
    <property type="match status" value="1"/>
</dbReference>
<dbReference type="SUPFAM" id="SSF55785">
    <property type="entry name" value="PYP-like sensor domain (PAS domain)"/>
    <property type="match status" value="1"/>
</dbReference>
<dbReference type="InterPro" id="IPR025662">
    <property type="entry name" value="Sigma_54_int_dom_ATP-bd_1"/>
</dbReference>
<dbReference type="AlphaFoldDB" id="A0A2N5GSP4"/>
<dbReference type="OrthoDB" id="9771372at2"/>
<dbReference type="GO" id="GO:0005524">
    <property type="term" value="F:ATP binding"/>
    <property type="evidence" value="ECO:0007669"/>
    <property type="project" value="UniProtKB-KW"/>
</dbReference>
<dbReference type="InterPro" id="IPR025943">
    <property type="entry name" value="Sigma_54_int_dom_ATP-bd_2"/>
</dbReference>
<accession>A0A2N5GSP4</accession>